<keyword evidence="5" id="KW-1185">Reference proteome</keyword>
<dbReference type="STRING" id="313367.JSE7799_01890"/>
<dbReference type="SUPFAM" id="SSF74650">
    <property type="entry name" value="Galactose mutarotase-like"/>
    <property type="match status" value="1"/>
</dbReference>
<dbReference type="Pfam" id="PF01263">
    <property type="entry name" value="Aldose_epim"/>
    <property type="match status" value="1"/>
</dbReference>
<dbReference type="EC" id="5.1.3.3" evidence="4"/>
<keyword evidence="2 4" id="KW-0413">Isomerase</keyword>
<evidence type="ECO:0000313" key="5">
    <source>
        <dbReference type="Proteomes" id="UP000049455"/>
    </source>
</evidence>
<dbReference type="Proteomes" id="UP000049455">
    <property type="component" value="Unassembled WGS sequence"/>
</dbReference>
<dbReference type="GO" id="GO:0006006">
    <property type="term" value="P:glucose metabolic process"/>
    <property type="evidence" value="ECO:0007669"/>
    <property type="project" value="TreeGrafter"/>
</dbReference>
<evidence type="ECO:0000256" key="2">
    <source>
        <dbReference type="ARBA" id="ARBA00023235"/>
    </source>
</evidence>
<dbReference type="PANTHER" id="PTHR10091:SF49">
    <property type="entry name" value="ALDOSE 1-EPIMERASE"/>
    <property type="match status" value="1"/>
</dbReference>
<dbReference type="InterPro" id="IPR011013">
    <property type="entry name" value="Gal_mutarotase_sf_dom"/>
</dbReference>
<comment type="similarity">
    <text evidence="1">Belongs to the aldose epimerase family.</text>
</comment>
<name>A0A0M7BAE7_9RHOB</name>
<reference evidence="4 5" key="1">
    <citation type="submission" date="2015-09" db="EMBL/GenBank/DDBJ databases">
        <authorList>
            <person name="Jackson K.R."/>
            <person name="Lunt B.L."/>
            <person name="Fisher J.N.B."/>
            <person name="Gardner A.V."/>
            <person name="Bailey M.E."/>
            <person name="Deus L.M."/>
            <person name="Earl A.S."/>
            <person name="Gibby P.D."/>
            <person name="Hartmann K.A."/>
            <person name="Liu J.E."/>
            <person name="Manci A.M."/>
            <person name="Nielsen D.A."/>
            <person name="Solomon M.B."/>
            <person name="Breakwell D.P."/>
            <person name="Burnett S.H."/>
            <person name="Grose J.H."/>
        </authorList>
    </citation>
    <scope>NUCLEOTIDE SEQUENCE [LARGE SCALE GENOMIC DNA]</scope>
    <source>
        <strain evidence="4 5">CECT 7799</strain>
    </source>
</reference>
<protein>
    <submittedName>
        <fullName evidence="4">Aldose 1-epimerase</fullName>
        <ecNumber evidence="4">5.1.3.3</ecNumber>
    </submittedName>
</protein>
<dbReference type="GO" id="GO:0033499">
    <property type="term" value="P:galactose catabolic process via UDP-galactose, Leloir pathway"/>
    <property type="evidence" value="ECO:0007669"/>
    <property type="project" value="TreeGrafter"/>
</dbReference>
<dbReference type="EMBL" id="CYPR01000113">
    <property type="protein sequence ID" value="CUH39169.1"/>
    <property type="molecule type" value="Genomic_DNA"/>
</dbReference>
<dbReference type="InterPro" id="IPR014718">
    <property type="entry name" value="GH-type_carb-bd"/>
</dbReference>
<evidence type="ECO:0000313" key="4">
    <source>
        <dbReference type="EMBL" id="CUH39169.1"/>
    </source>
</evidence>
<dbReference type="PANTHER" id="PTHR10091">
    <property type="entry name" value="ALDOSE-1-EPIMERASE"/>
    <property type="match status" value="1"/>
</dbReference>
<evidence type="ECO:0000256" key="3">
    <source>
        <dbReference type="ARBA" id="ARBA00023277"/>
    </source>
</evidence>
<dbReference type="GO" id="GO:0004034">
    <property type="term" value="F:aldose 1-epimerase activity"/>
    <property type="evidence" value="ECO:0007669"/>
    <property type="project" value="UniProtKB-EC"/>
</dbReference>
<keyword evidence="3" id="KW-0119">Carbohydrate metabolism</keyword>
<proteinExistence type="inferred from homology"/>
<dbReference type="InterPro" id="IPR008183">
    <property type="entry name" value="Aldose_1/G6P_1-epimerase"/>
</dbReference>
<dbReference type="InterPro" id="IPR047215">
    <property type="entry name" value="Galactose_mutarotase-like"/>
</dbReference>
<organism evidence="4 5">
    <name type="scientific">Jannaschia seosinensis</name>
    <dbReference type="NCBI Taxonomy" id="313367"/>
    <lineage>
        <taxon>Bacteria</taxon>
        <taxon>Pseudomonadati</taxon>
        <taxon>Pseudomonadota</taxon>
        <taxon>Alphaproteobacteria</taxon>
        <taxon>Rhodobacterales</taxon>
        <taxon>Roseobacteraceae</taxon>
        <taxon>Jannaschia</taxon>
    </lineage>
</organism>
<evidence type="ECO:0000256" key="1">
    <source>
        <dbReference type="ARBA" id="ARBA00006206"/>
    </source>
</evidence>
<dbReference type="CDD" id="cd09019">
    <property type="entry name" value="galactose_mutarotase_like"/>
    <property type="match status" value="1"/>
</dbReference>
<dbReference type="Gene3D" id="2.70.98.10">
    <property type="match status" value="1"/>
</dbReference>
<sequence length="279" mass="30679">MENIEDYPEHSDYMGATAGRVANRIGGAWFSFDGMEYPLNANFEGRHMLHGGARGTSDQVWQLLAHDDDMIAFGLALADGEMGFPGAMWIEAQFACLAPATLRVLYRATTDAPTPVNLAHHTYWRLDDTDDIARHVLTVDADRYVTVNDDMIPTGTAPVDGTPLDFRRGRALPGEGLLDHNLCLSDRRVELRDVARLRSEVSGVEMVLATTEPGLQVYDGAKLNTQVPGLGGRTYRAHAGVALEAQVWPDAVNRPDFPDSILRPGETYEQTTTFTFTKG</sequence>
<accession>A0A0M7BAE7</accession>
<dbReference type="GO" id="GO:0030246">
    <property type="term" value="F:carbohydrate binding"/>
    <property type="evidence" value="ECO:0007669"/>
    <property type="project" value="InterPro"/>
</dbReference>
<gene>
    <name evidence="4" type="primary">galM</name>
    <name evidence="4" type="ORF">JSE7799_01890</name>
</gene>
<dbReference type="AlphaFoldDB" id="A0A0M7BAE7"/>